<dbReference type="Proteomes" id="UP000054217">
    <property type="component" value="Unassembled WGS sequence"/>
</dbReference>
<organism evidence="2 3">
    <name type="scientific">Pisolithus tinctorius Marx 270</name>
    <dbReference type="NCBI Taxonomy" id="870435"/>
    <lineage>
        <taxon>Eukaryota</taxon>
        <taxon>Fungi</taxon>
        <taxon>Dikarya</taxon>
        <taxon>Basidiomycota</taxon>
        <taxon>Agaricomycotina</taxon>
        <taxon>Agaricomycetes</taxon>
        <taxon>Agaricomycetidae</taxon>
        <taxon>Boletales</taxon>
        <taxon>Sclerodermatineae</taxon>
        <taxon>Pisolithaceae</taxon>
        <taxon>Pisolithus</taxon>
    </lineage>
</organism>
<sequence>MVSKHRAPRKQKRGSLSSRAQLARLMKEVTCGTATRATDHGENLASASLSPSSEPSSSGHIACTSVDARGKAKTSPTVNYANILLIERFQAAVETRTAICRRLEQLVRSSTIYSPAVQNRLVRFLRDDFIRGDRTLQIIEGLRHSDFISAPPSEDGIDIVREEVSESTKMLFEGSKELMVIGDQIATYFS</sequence>
<protein>
    <submittedName>
        <fullName evidence="2">Uncharacterized protein</fullName>
    </submittedName>
</protein>
<gene>
    <name evidence="2" type="ORF">M404DRAFT_997563</name>
</gene>
<proteinExistence type="predicted"/>
<name>A0A0C3PK88_PISTI</name>
<feature type="compositionally biased region" description="Low complexity" evidence="1">
    <location>
        <begin position="44"/>
        <end position="58"/>
    </location>
</feature>
<feature type="compositionally biased region" description="Basic residues" evidence="1">
    <location>
        <begin position="1"/>
        <end position="13"/>
    </location>
</feature>
<dbReference type="InParanoid" id="A0A0C3PK88"/>
<reference evidence="2 3" key="1">
    <citation type="submission" date="2014-04" db="EMBL/GenBank/DDBJ databases">
        <authorList>
            <consortium name="DOE Joint Genome Institute"/>
            <person name="Kuo A."/>
            <person name="Kohler A."/>
            <person name="Costa M.D."/>
            <person name="Nagy L.G."/>
            <person name="Floudas D."/>
            <person name="Copeland A."/>
            <person name="Barry K.W."/>
            <person name="Cichocki N."/>
            <person name="Veneault-Fourrey C."/>
            <person name="LaButti K."/>
            <person name="Lindquist E.A."/>
            <person name="Lipzen A."/>
            <person name="Lundell T."/>
            <person name="Morin E."/>
            <person name="Murat C."/>
            <person name="Sun H."/>
            <person name="Tunlid A."/>
            <person name="Henrissat B."/>
            <person name="Grigoriev I.V."/>
            <person name="Hibbett D.S."/>
            <person name="Martin F."/>
            <person name="Nordberg H.P."/>
            <person name="Cantor M.N."/>
            <person name="Hua S.X."/>
        </authorList>
    </citation>
    <scope>NUCLEOTIDE SEQUENCE [LARGE SCALE GENOMIC DNA]</scope>
    <source>
        <strain evidence="2 3">Marx 270</strain>
    </source>
</reference>
<dbReference type="OrthoDB" id="2692371at2759"/>
<keyword evidence="3" id="KW-1185">Reference proteome</keyword>
<feature type="region of interest" description="Disordered" evidence="1">
    <location>
        <begin position="31"/>
        <end position="62"/>
    </location>
</feature>
<accession>A0A0C3PK88</accession>
<evidence type="ECO:0000256" key="1">
    <source>
        <dbReference type="SAM" id="MobiDB-lite"/>
    </source>
</evidence>
<dbReference type="EMBL" id="KN831957">
    <property type="protein sequence ID" value="KIO08634.1"/>
    <property type="molecule type" value="Genomic_DNA"/>
</dbReference>
<dbReference type="AlphaFoldDB" id="A0A0C3PK88"/>
<dbReference type="HOGENOM" id="CLU_1441579_0_0_1"/>
<evidence type="ECO:0000313" key="3">
    <source>
        <dbReference type="Proteomes" id="UP000054217"/>
    </source>
</evidence>
<feature type="region of interest" description="Disordered" evidence="1">
    <location>
        <begin position="1"/>
        <end position="20"/>
    </location>
</feature>
<reference evidence="3" key="2">
    <citation type="submission" date="2015-01" db="EMBL/GenBank/DDBJ databases">
        <title>Evolutionary Origins and Diversification of the Mycorrhizal Mutualists.</title>
        <authorList>
            <consortium name="DOE Joint Genome Institute"/>
            <consortium name="Mycorrhizal Genomics Consortium"/>
            <person name="Kohler A."/>
            <person name="Kuo A."/>
            <person name="Nagy L.G."/>
            <person name="Floudas D."/>
            <person name="Copeland A."/>
            <person name="Barry K.W."/>
            <person name="Cichocki N."/>
            <person name="Veneault-Fourrey C."/>
            <person name="LaButti K."/>
            <person name="Lindquist E.A."/>
            <person name="Lipzen A."/>
            <person name="Lundell T."/>
            <person name="Morin E."/>
            <person name="Murat C."/>
            <person name="Riley R."/>
            <person name="Ohm R."/>
            <person name="Sun H."/>
            <person name="Tunlid A."/>
            <person name="Henrissat B."/>
            <person name="Grigoriev I.V."/>
            <person name="Hibbett D.S."/>
            <person name="Martin F."/>
        </authorList>
    </citation>
    <scope>NUCLEOTIDE SEQUENCE [LARGE SCALE GENOMIC DNA]</scope>
    <source>
        <strain evidence="3">Marx 270</strain>
    </source>
</reference>
<evidence type="ECO:0000313" key="2">
    <source>
        <dbReference type="EMBL" id="KIO08634.1"/>
    </source>
</evidence>